<dbReference type="PANTHER" id="PTHR34569">
    <property type="entry name" value="EXPRESSED PROTEIN"/>
    <property type="match status" value="1"/>
</dbReference>
<gene>
    <name evidence="1" type="ORF">CFOL_v3_18504</name>
</gene>
<dbReference type="STRING" id="3775.A0A1Q3C450"/>
<protein>
    <submittedName>
        <fullName evidence="1">Uncharacterized protein</fullName>
    </submittedName>
</protein>
<name>A0A1Q3C450_CEPFO</name>
<evidence type="ECO:0000313" key="2">
    <source>
        <dbReference type="Proteomes" id="UP000187406"/>
    </source>
</evidence>
<feature type="non-terminal residue" evidence="1">
    <location>
        <position position="1"/>
    </location>
</feature>
<dbReference type="OrthoDB" id="1364464at2759"/>
<accession>A0A1Q3C450</accession>
<reference evidence="2" key="1">
    <citation type="submission" date="2016-04" db="EMBL/GenBank/DDBJ databases">
        <title>Cephalotus genome sequencing.</title>
        <authorList>
            <person name="Fukushima K."/>
            <person name="Hasebe M."/>
            <person name="Fang X."/>
        </authorList>
    </citation>
    <scope>NUCLEOTIDE SEQUENCE [LARGE SCALE GENOMIC DNA]</scope>
    <source>
        <strain evidence="2">cv. St1</strain>
    </source>
</reference>
<dbReference type="InParanoid" id="A0A1Q3C450"/>
<dbReference type="AlphaFoldDB" id="A0A1Q3C450"/>
<evidence type="ECO:0000313" key="1">
    <source>
        <dbReference type="EMBL" id="GAV75024.1"/>
    </source>
</evidence>
<comment type="caution">
    <text evidence="1">The sequence shown here is derived from an EMBL/GenBank/DDBJ whole genome shotgun (WGS) entry which is preliminary data.</text>
</comment>
<sequence length="116" mass="13089">LQKSPSLLLSRNASTYREPDINDELIGYTSLKDIILSSSPPQYAIQEGSDFDSSNITIKNQLVKSAASAYLQSTAVLANRNQNCFAKFWRKLKNMVASSSCWNVHSCFRPIYRFFA</sequence>
<dbReference type="PANTHER" id="PTHR34569:SF17">
    <property type="entry name" value="UBIQUITIN-PROTEIN LIGASE ARKADIA-A, PUTATIVE-RELATED"/>
    <property type="match status" value="1"/>
</dbReference>
<dbReference type="EMBL" id="BDDD01001301">
    <property type="protein sequence ID" value="GAV75024.1"/>
    <property type="molecule type" value="Genomic_DNA"/>
</dbReference>
<keyword evidence="2" id="KW-1185">Reference proteome</keyword>
<proteinExistence type="predicted"/>
<organism evidence="1 2">
    <name type="scientific">Cephalotus follicularis</name>
    <name type="common">Albany pitcher plant</name>
    <dbReference type="NCBI Taxonomy" id="3775"/>
    <lineage>
        <taxon>Eukaryota</taxon>
        <taxon>Viridiplantae</taxon>
        <taxon>Streptophyta</taxon>
        <taxon>Embryophyta</taxon>
        <taxon>Tracheophyta</taxon>
        <taxon>Spermatophyta</taxon>
        <taxon>Magnoliopsida</taxon>
        <taxon>eudicotyledons</taxon>
        <taxon>Gunneridae</taxon>
        <taxon>Pentapetalae</taxon>
        <taxon>rosids</taxon>
        <taxon>fabids</taxon>
        <taxon>Oxalidales</taxon>
        <taxon>Cephalotaceae</taxon>
        <taxon>Cephalotus</taxon>
    </lineage>
</organism>
<feature type="non-terminal residue" evidence="1">
    <location>
        <position position="116"/>
    </location>
</feature>
<dbReference type="Proteomes" id="UP000187406">
    <property type="component" value="Unassembled WGS sequence"/>
</dbReference>